<dbReference type="RefSeq" id="WP_090216079.1">
    <property type="nucleotide sequence ID" value="NZ_LT629780.1"/>
</dbReference>
<feature type="domain" description="Polyphosphate kinase-2-related" evidence="1">
    <location>
        <begin position="11"/>
        <end position="237"/>
    </location>
</feature>
<dbReference type="NCBIfam" id="TIGR03708">
    <property type="entry name" value="poly_P_AMP_trns"/>
    <property type="match status" value="1"/>
</dbReference>
<keyword evidence="2" id="KW-0808">Transferase</keyword>
<dbReference type="GO" id="GO:0006797">
    <property type="term" value="P:polyphosphate metabolic process"/>
    <property type="evidence" value="ECO:0007669"/>
    <property type="project" value="InterPro"/>
</dbReference>
<dbReference type="SUPFAM" id="SSF52540">
    <property type="entry name" value="P-loop containing nucleoside triphosphate hydrolases"/>
    <property type="match status" value="2"/>
</dbReference>
<dbReference type="Pfam" id="PF03976">
    <property type="entry name" value="PPK2"/>
    <property type="match status" value="2"/>
</dbReference>
<dbReference type="InterPro" id="IPR022488">
    <property type="entry name" value="PPK2-related"/>
</dbReference>
<dbReference type="InterPro" id="IPR027417">
    <property type="entry name" value="P-loop_NTPase"/>
</dbReference>
<dbReference type="PANTHER" id="PTHR34383">
    <property type="entry name" value="POLYPHOSPHATE:AMP PHOSPHOTRANSFERASE-RELATED"/>
    <property type="match status" value="1"/>
</dbReference>
<protein>
    <submittedName>
        <fullName evidence="2">Polyphosphate:AMP phosphotransferase</fullName>
    </submittedName>
</protein>
<dbReference type="Proteomes" id="UP000243063">
    <property type="component" value="Chromosome I"/>
</dbReference>
<organism evidence="2 3">
    <name type="scientific">Geopseudomonas guangdongensis</name>
    <dbReference type="NCBI Taxonomy" id="1245526"/>
    <lineage>
        <taxon>Bacteria</taxon>
        <taxon>Pseudomonadati</taxon>
        <taxon>Pseudomonadota</taxon>
        <taxon>Gammaproteobacteria</taxon>
        <taxon>Pseudomonadales</taxon>
        <taxon>Pseudomonadaceae</taxon>
        <taxon>Geopseudomonas</taxon>
    </lineage>
</organism>
<keyword evidence="3" id="KW-1185">Reference proteome</keyword>
<evidence type="ECO:0000259" key="1">
    <source>
        <dbReference type="Pfam" id="PF03976"/>
    </source>
</evidence>
<dbReference type="GO" id="GO:0043751">
    <property type="term" value="F:polyphosphate:AMP phosphotransferase activity"/>
    <property type="evidence" value="ECO:0007669"/>
    <property type="project" value="InterPro"/>
</dbReference>
<dbReference type="STRING" id="1245526.SAMN05216580_2989"/>
<evidence type="ECO:0000313" key="2">
    <source>
        <dbReference type="EMBL" id="SDU43173.1"/>
    </source>
</evidence>
<gene>
    <name evidence="2" type="ORF">SAMN05216580_2989</name>
</gene>
<dbReference type="PANTHER" id="PTHR34383:SF3">
    <property type="entry name" value="POLYPHOSPHATE:AMP PHOSPHOTRANSFERASE"/>
    <property type="match status" value="1"/>
</dbReference>
<dbReference type="OrthoDB" id="9775224at2"/>
<proteinExistence type="predicted"/>
<name>A0A1H2IGG3_9GAMM</name>
<accession>A0A1H2IGG3</accession>
<dbReference type="AlphaFoldDB" id="A0A1H2IGG3"/>
<feature type="domain" description="Polyphosphate kinase-2-related" evidence="1">
    <location>
        <begin position="269"/>
        <end position="491"/>
    </location>
</feature>
<sequence length="497" mass="58469">MFESAEIGHQIDKETYDAAVPELRQALLEAQMELRQQARFPVFILISGVEGAGKGETVKLLNEWMDPRMIRVENFDQQSDEELARPPYWRYWRRMPPKGQIGIFFGNWYSQMLQGRVHKHIDDAQLDQAIDSAERFERMLCDEGALIFKFWFHLSKQQMKARFKALEDDPRHSWRLSPLDWQQSKTYDRFVRYGERILRRSSRDYAPWYVVEGVDERYRSLSVGRILLEGLQAALKTKNRPQPHPHAAPVAASIDNRGLVDSLDMTQSLDKDSYQQQLVAEQARLATLMRDKRFRRHALVAVFEGNDAAGKGGAIRRMAEALDPRQYRIVPIAAPTEEERAQPYLWRFWRHIPGRGQFTVFDRSWYGRVLVERVEGFCSQADWLRAYNEINDFEEQLTDAGVVLVKFWLAIDQQTQLERFQEREQNPLKRFKITEEDWRNREKWPLYVDAVNDMVDRTSTEIAPWTLVEANDKRFARVKVLRTINDALEAAFARKPK</sequence>
<dbReference type="EMBL" id="LT629780">
    <property type="protein sequence ID" value="SDU43173.1"/>
    <property type="molecule type" value="Genomic_DNA"/>
</dbReference>
<dbReference type="Gene3D" id="3.40.50.300">
    <property type="entry name" value="P-loop containing nucleotide triphosphate hydrolases"/>
    <property type="match status" value="2"/>
</dbReference>
<evidence type="ECO:0000313" key="3">
    <source>
        <dbReference type="Proteomes" id="UP000243063"/>
    </source>
</evidence>
<reference evidence="3" key="1">
    <citation type="submission" date="2016-10" db="EMBL/GenBank/DDBJ databases">
        <authorList>
            <person name="Varghese N."/>
            <person name="Submissions S."/>
        </authorList>
    </citation>
    <scope>NUCLEOTIDE SEQUENCE [LARGE SCALE GENOMIC DNA]</scope>
    <source>
        <strain evidence="3">CCTCC 2012022</strain>
    </source>
</reference>
<dbReference type="InterPro" id="IPR022489">
    <property type="entry name" value="PolyP_AMP_Tfrase"/>
</dbReference>